<keyword evidence="10" id="KW-1185">Reference proteome</keyword>
<dbReference type="SMART" id="SM00862">
    <property type="entry name" value="Trans_reg_C"/>
    <property type="match status" value="1"/>
</dbReference>
<dbReference type="InterPro" id="IPR001867">
    <property type="entry name" value="OmpR/PhoB-type_DNA-bd"/>
</dbReference>
<name>A0A542Y6E8_9MICO</name>
<evidence type="ECO:0000256" key="6">
    <source>
        <dbReference type="ARBA" id="ARBA00023163"/>
    </source>
</evidence>
<keyword evidence="3" id="KW-0805">Transcription regulation</keyword>
<keyword evidence="2" id="KW-0902">Two-component regulatory system</keyword>
<keyword evidence="4 7" id="KW-0238">DNA-binding</keyword>
<evidence type="ECO:0000256" key="5">
    <source>
        <dbReference type="ARBA" id="ARBA00023159"/>
    </source>
</evidence>
<organism evidence="9 10">
    <name type="scientific">Leucobacter komagatae</name>
    <dbReference type="NCBI Taxonomy" id="55969"/>
    <lineage>
        <taxon>Bacteria</taxon>
        <taxon>Bacillati</taxon>
        <taxon>Actinomycetota</taxon>
        <taxon>Actinomycetes</taxon>
        <taxon>Micrococcales</taxon>
        <taxon>Microbacteriaceae</taxon>
        <taxon>Leucobacter</taxon>
    </lineage>
</organism>
<dbReference type="Gene3D" id="3.40.50.2300">
    <property type="match status" value="1"/>
</dbReference>
<dbReference type="OrthoDB" id="8927943at2"/>
<evidence type="ECO:0000256" key="7">
    <source>
        <dbReference type="PROSITE-ProRule" id="PRU01091"/>
    </source>
</evidence>
<evidence type="ECO:0000313" key="10">
    <source>
        <dbReference type="Proteomes" id="UP000319094"/>
    </source>
</evidence>
<dbReference type="GO" id="GO:0005829">
    <property type="term" value="C:cytosol"/>
    <property type="evidence" value="ECO:0007669"/>
    <property type="project" value="TreeGrafter"/>
</dbReference>
<dbReference type="InterPro" id="IPR049170">
    <property type="entry name" value="GlnR_N"/>
</dbReference>
<evidence type="ECO:0000313" key="9">
    <source>
        <dbReference type="EMBL" id="TQL43669.1"/>
    </source>
</evidence>
<evidence type="ECO:0000259" key="8">
    <source>
        <dbReference type="PROSITE" id="PS51755"/>
    </source>
</evidence>
<sequence>MELLLLTTVENHDQAPLPALELLPHTVAIASIAAPLQAALGYENAPHRVGAILLDGTTDPRAARAAALSLAGRTRLPRLAIMRDAALAALSAEWDVADFLTPEASPAEIEARLRLLAAASAEDPDHGAGTAVEASGVVIDESNFVATVHGRKLDLTYKEFELLHFLALHPARVFTREQLLSEVWGIDYFGGARTVDVHVRRLRAKLGAHEWLISTVRGVGYGFARGRQG</sequence>
<dbReference type="Pfam" id="PF21695">
    <property type="entry name" value="GlnR_1st"/>
    <property type="match status" value="1"/>
</dbReference>
<dbReference type="Pfam" id="PF00486">
    <property type="entry name" value="Trans_reg_C"/>
    <property type="match status" value="1"/>
</dbReference>
<evidence type="ECO:0000256" key="1">
    <source>
        <dbReference type="ARBA" id="ARBA00022553"/>
    </source>
</evidence>
<dbReference type="GO" id="GO:0032993">
    <property type="term" value="C:protein-DNA complex"/>
    <property type="evidence" value="ECO:0007669"/>
    <property type="project" value="TreeGrafter"/>
</dbReference>
<dbReference type="RefSeq" id="WP_141886951.1">
    <property type="nucleotide sequence ID" value="NZ_BAAAUY010000001.1"/>
</dbReference>
<proteinExistence type="predicted"/>
<keyword evidence="5" id="KW-0010">Activator</keyword>
<dbReference type="CDD" id="cd00383">
    <property type="entry name" value="trans_reg_C"/>
    <property type="match status" value="1"/>
</dbReference>
<accession>A0A542Y6E8</accession>
<keyword evidence="6" id="KW-0804">Transcription</keyword>
<dbReference type="InterPro" id="IPR016032">
    <property type="entry name" value="Sig_transdc_resp-reg_C-effctor"/>
</dbReference>
<dbReference type="AlphaFoldDB" id="A0A542Y6E8"/>
<protein>
    <submittedName>
        <fullName evidence="9">Transcriptional regulator</fullName>
    </submittedName>
</protein>
<dbReference type="GO" id="GO:0000156">
    <property type="term" value="F:phosphorelay response regulator activity"/>
    <property type="evidence" value="ECO:0007669"/>
    <property type="project" value="TreeGrafter"/>
</dbReference>
<reference evidence="9 10" key="1">
    <citation type="submission" date="2019-06" db="EMBL/GenBank/DDBJ databases">
        <title>Sequencing the genomes of 1000 actinobacteria strains.</title>
        <authorList>
            <person name="Klenk H.-P."/>
        </authorList>
    </citation>
    <scope>NUCLEOTIDE SEQUENCE [LARGE SCALE GENOMIC DNA]</scope>
    <source>
        <strain evidence="9 10">DSM 8803</strain>
    </source>
</reference>
<dbReference type="PROSITE" id="PS51755">
    <property type="entry name" value="OMPR_PHOB"/>
    <property type="match status" value="1"/>
</dbReference>
<dbReference type="EMBL" id="VFON01000001">
    <property type="protein sequence ID" value="TQL43669.1"/>
    <property type="molecule type" value="Genomic_DNA"/>
</dbReference>
<gene>
    <name evidence="9" type="ORF">FB468_1698</name>
</gene>
<dbReference type="Gene3D" id="1.10.10.10">
    <property type="entry name" value="Winged helix-like DNA-binding domain superfamily/Winged helix DNA-binding domain"/>
    <property type="match status" value="1"/>
</dbReference>
<feature type="domain" description="OmpR/PhoB-type" evidence="8">
    <location>
        <begin position="129"/>
        <end position="225"/>
    </location>
</feature>
<keyword evidence="1" id="KW-0597">Phosphoprotein</keyword>
<dbReference type="GO" id="GO:0000976">
    <property type="term" value="F:transcription cis-regulatory region binding"/>
    <property type="evidence" value="ECO:0007669"/>
    <property type="project" value="TreeGrafter"/>
</dbReference>
<dbReference type="InterPro" id="IPR039420">
    <property type="entry name" value="WalR-like"/>
</dbReference>
<dbReference type="STRING" id="55969.SD72_08945"/>
<evidence type="ECO:0000256" key="3">
    <source>
        <dbReference type="ARBA" id="ARBA00023015"/>
    </source>
</evidence>
<dbReference type="InterPro" id="IPR036388">
    <property type="entry name" value="WH-like_DNA-bd_sf"/>
</dbReference>
<comment type="caution">
    <text evidence="9">The sequence shown here is derived from an EMBL/GenBank/DDBJ whole genome shotgun (WGS) entry which is preliminary data.</text>
</comment>
<dbReference type="SUPFAM" id="SSF46894">
    <property type="entry name" value="C-terminal effector domain of the bipartite response regulators"/>
    <property type="match status" value="1"/>
</dbReference>
<evidence type="ECO:0000256" key="2">
    <source>
        <dbReference type="ARBA" id="ARBA00023012"/>
    </source>
</evidence>
<dbReference type="PANTHER" id="PTHR48111">
    <property type="entry name" value="REGULATOR OF RPOS"/>
    <property type="match status" value="1"/>
</dbReference>
<dbReference type="PANTHER" id="PTHR48111:SF16">
    <property type="entry name" value="TRANSCRIPTIONAL REGULATORY PROTEIN GLNR"/>
    <property type="match status" value="1"/>
</dbReference>
<dbReference type="FunFam" id="1.10.10.10:FF:000216">
    <property type="entry name" value="DNA-binding response regulator"/>
    <property type="match status" value="1"/>
</dbReference>
<dbReference type="GO" id="GO:0006355">
    <property type="term" value="P:regulation of DNA-templated transcription"/>
    <property type="evidence" value="ECO:0007669"/>
    <property type="project" value="InterPro"/>
</dbReference>
<feature type="DNA-binding region" description="OmpR/PhoB-type" evidence="7">
    <location>
        <begin position="129"/>
        <end position="225"/>
    </location>
</feature>
<evidence type="ECO:0000256" key="4">
    <source>
        <dbReference type="ARBA" id="ARBA00023125"/>
    </source>
</evidence>
<dbReference type="Proteomes" id="UP000319094">
    <property type="component" value="Unassembled WGS sequence"/>
</dbReference>